<dbReference type="InterPro" id="IPR036390">
    <property type="entry name" value="WH_DNA-bd_sf"/>
</dbReference>
<evidence type="ECO:0000259" key="1">
    <source>
        <dbReference type="PROSITE" id="PS50987"/>
    </source>
</evidence>
<dbReference type="PANTHER" id="PTHR38600:SF2">
    <property type="entry name" value="SLL0088 PROTEIN"/>
    <property type="match status" value="1"/>
</dbReference>
<dbReference type="SUPFAM" id="SSF46785">
    <property type="entry name" value="Winged helix' DNA-binding domain"/>
    <property type="match status" value="1"/>
</dbReference>
<dbReference type="NCBIfam" id="NF033788">
    <property type="entry name" value="HTH_metalloreg"/>
    <property type="match status" value="1"/>
</dbReference>
<feature type="domain" description="HTH arsR-type" evidence="1">
    <location>
        <begin position="2"/>
        <end position="96"/>
    </location>
</feature>
<dbReference type="GO" id="GO:0003700">
    <property type="term" value="F:DNA-binding transcription factor activity"/>
    <property type="evidence" value="ECO:0007669"/>
    <property type="project" value="InterPro"/>
</dbReference>
<reference evidence="2 3" key="1">
    <citation type="submission" date="2019-03" db="EMBL/GenBank/DDBJ databases">
        <title>Genomic Encyclopedia of Type Strains, Phase IV (KMG-IV): sequencing the most valuable type-strain genomes for metagenomic binning, comparative biology and taxonomic classification.</title>
        <authorList>
            <person name="Goeker M."/>
        </authorList>
    </citation>
    <scope>NUCLEOTIDE SEQUENCE [LARGE SCALE GENOMIC DNA]</scope>
    <source>
        <strain evidence="2 3">DSM 26377</strain>
    </source>
</reference>
<evidence type="ECO:0000313" key="2">
    <source>
        <dbReference type="EMBL" id="TDU25761.1"/>
    </source>
</evidence>
<dbReference type="PANTHER" id="PTHR38600">
    <property type="entry name" value="TRANSCRIPTIONAL REGULATORY PROTEIN"/>
    <property type="match status" value="1"/>
</dbReference>
<dbReference type="CDD" id="cd00090">
    <property type="entry name" value="HTH_ARSR"/>
    <property type="match status" value="1"/>
</dbReference>
<evidence type="ECO:0000313" key="3">
    <source>
        <dbReference type="Proteomes" id="UP000295341"/>
    </source>
</evidence>
<sequence>MGEYENAQQLDAVFSAMADATRRAILARLAESDARVTEIAGGFTISLNSTSKHIRMLERAGLVRRSVRGRDHVLSLDATQMQSAARWIQRYQPFWEDRLASLDAFVTRKRVAANQGKKNR</sequence>
<dbReference type="EMBL" id="SOBT01000011">
    <property type="protein sequence ID" value="TDU25761.1"/>
    <property type="molecule type" value="Genomic_DNA"/>
</dbReference>
<dbReference type="InterPro" id="IPR036388">
    <property type="entry name" value="WH-like_DNA-bd_sf"/>
</dbReference>
<dbReference type="Proteomes" id="UP000295341">
    <property type="component" value="Unassembled WGS sequence"/>
</dbReference>
<comment type="caution">
    <text evidence="2">The sequence shown here is derived from an EMBL/GenBank/DDBJ whole genome shotgun (WGS) entry which is preliminary data.</text>
</comment>
<dbReference type="InterPro" id="IPR001845">
    <property type="entry name" value="HTH_ArsR_DNA-bd_dom"/>
</dbReference>
<dbReference type="Gene3D" id="1.10.10.10">
    <property type="entry name" value="Winged helix-like DNA-binding domain superfamily/Winged helix DNA-binding domain"/>
    <property type="match status" value="1"/>
</dbReference>
<dbReference type="InterPro" id="IPR011991">
    <property type="entry name" value="ArsR-like_HTH"/>
</dbReference>
<accession>A0A4R7NYG1</accession>
<name>A0A4R7NYG1_9GAMM</name>
<dbReference type="SMART" id="SM00418">
    <property type="entry name" value="HTH_ARSR"/>
    <property type="match status" value="1"/>
</dbReference>
<dbReference type="Pfam" id="PF12840">
    <property type="entry name" value="HTH_20"/>
    <property type="match status" value="1"/>
</dbReference>
<gene>
    <name evidence="2" type="ORF">DFR24_4206</name>
</gene>
<dbReference type="AlphaFoldDB" id="A0A4R7NYG1"/>
<protein>
    <submittedName>
        <fullName evidence="2">ArsR family transcriptional regulator</fullName>
    </submittedName>
</protein>
<keyword evidence="3" id="KW-1185">Reference proteome</keyword>
<dbReference type="OrthoDB" id="46768at2"/>
<dbReference type="PROSITE" id="PS50987">
    <property type="entry name" value="HTH_ARSR_2"/>
    <property type="match status" value="1"/>
</dbReference>
<organism evidence="2 3">
    <name type="scientific">Panacagrimonas perspica</name>
    <dbReference type="NCBI Taxonomy" id="381431"/>
    <lineage>
        <taxon>Bacteria</taxon>
        <taxon>Pseudomonadati</taxon>
        <taxon>Pseudomonadota</taxon>
        <taxon>Gammaproteobacteria</taxon>
        <taxon>Nevskiales</taxon>
        <taxon>Nevskiaceae</taxon>
        <taxon>Panacagrimonas</taxon>
    </lineage>
</organism>
<proteinExistence type="predicted"/>